<feature type="compositionally biased region" description="Basic and acidic residues" evidence="1">
    <location>
        <begin position="414"/>
        <end position="439"/>
    </location>
</feature>
<sequence length="922" mass="99161">MAEVAMAGHHRSSNSIDNMGSLAMATGGAPRIEMKQNLDFSFPRIPQGDESSLSMPRASPGVTRRPMSMHSSLAPPPTTSIAHRRAKSGAPLPTFSFNSADSTGLKENVTPPVTPGLSTEPAEPSPKRHGHRRESSQLVGGHGMQNAISSSPTKTDSLPLPEPLPKPPAGGRRHRHGRSQAMSSSDLSSIMNPKEPEPRLSSSLPTTPLDHPSQLPPSPERTTASETSVPTLQTTEPQSEDSDDRPQSRRMVGFSETVQYIPRPLSTISSETERSTSPARGHSVNNSISSMLSLSAPSPPNSRARSPALSTTLEDETKSRPRSSLEISKRIEKEGEWLRSASPHQSMRRPVSTSAAGPGLSSDAPNSSGPSVHFSDDHSKRHTLSHALGFDRRKSEPVISLQPADQARLSAISLREESDEKSADEPAERRRSNRLKEWAASKLGRRSKDLRRKSAEDISNAEQSSNTREVPGKVPLPNPAPAAAETDLDAVFSSEMDSGEDLQRTGTPPQPRIDVSSPSSFSGTLQPANPDDSSMLDLDAALGPFKTPESSSKRRLHSSRLNKDFTGPGMHYHRRTESAPALAPTGFSRPTLTSTDALPDVFEGEGEEEAAKAEEESSHATSPSLEPVDEGGVGIQVVDADSQSSSGNAFDWGAEEGLGIQRDEWNLERPNTSCGSVSSRLSAPNTEHRRASSIVEETIPEELSPVGEVQVVEAHEEPRASSVTKSSDSSDTPTILAPHPPSALPVPESAQSTMTPETYQTSTFSSPDFSRHQCSFDTSRLGTSASSIADNRTTSSCAGGDVVHRISVDDVPSLTSSRSTMLSTMHANVSKRDFGSGERMPPMPSETLDPATADDRRRKRASIQSLSQLVGGSFQGKSKAVDESRPHTAVEPITSKQPRKEHRLKKLMFWRSKSRQSLQSNS</sequence>
<organism evidence="2 3">
    <name type="scientific">Hortaea werneckii</name>
    <name type="common">Black yeast</name>
    <name type="synonym">Cladosporium werneckii</name>
    <dbReference type="NCBI Taxonomy" id="91943"/>
    <lineage>
        <taxon>Eukaryota</taxon>
        <taxon>Fungi</taxon>
        <taxon>Dikarya</taxon>
        <taxon>Ascomycota</taxon>
        <taxon>Pezizomycotina</taxon>
        <taxon>Dothideomycetes</taxon>
        <taxon>Dothideomycetidae</taxon>
        <taxon>Mycosphaerellales</taxon>
        <taxon>Teratosphaeriaceae</taxon>
        <taxon>Hortaea</taxon>
    </lineage>
</organism>
<feature type="compositionally biased region" description="Polar residues" evidence="1">
    <location>
        <begin position="516"/>
        <end position="527"/>
    </location>
</feature>
<evidence type="ECO:0000313" key="2">
    <source>
        <dbReference type="EMBL" id="RMX98317.1"/>
    </source>
</evidence>
<evidence type="ECO:0008006" key="4">
    <source>
        <dbReference type="Google" id="ProtNLM"/>
    </source>
</evidence>
<comment type="caution">
    <text evidence="2">The sequence shown here is derived from an EMBL/GenBank/DDBJ whole genome shotgun (WGS) entry which is preliminary data.</text>
</comment>
<reference evidence="2 3" key="1">
    <citation type="journal article" date="2018" name="BMC Genomics">
        <title>Genomic evidence for intraspecific hybridization in a clonal and extremely halotolerant yeast.</title>
        <authorList>
            <person name="Gostincar C."/>
            <person name="Stajich J.E."/>
            <person name="Zupancic J."/>
            <person name="Zalar P."/>
            <person name="Gunde-Cimerman N."/>
        </authorList>
    </citation>
    <scope>NUCLEOTIDE SEQUENCE [LARGE SCALE GENOMIC DNA]</scope>
    <source>
        <strain evidence="2 3">EXF-6654</strain>
    </source>
</reference>
<dbReference type="VEuPathDB" id="FungiDB:BTJ68_04370"/>
<feature type="compositionally biased region" description="Polar residues" evidence="1">
    <location>
        <begin position="749"/>
        <end position="770"/>
    </location>
</feature>
<feature type="compositionally biased region" description="Low complexity" evidence="1">
    <location>
        <begin position="721"/>
        <end position="732"/>
    </location>
</feature>
<evidence type="ECO:0000256" key="1">
    <source>
        <dbReference type="SAM" id="MobiDB-lite"/>
    </source>
</evidence>
<proteinExistence type="predicted"/>
<feature type="compositionally biased region" description="Polar residues" evidence="1">
    <location>
        <begin position="220"/>
        <end position="237"/>
    </location>
</feature>
<feature type="compositionally biased region" description="Basic residues" evidence="1">
    <location>
        <begin position="897"/>
        <end position="914"/>
    </location>
</feature>
<evidence type="ECO:0000313" key="3">
    <source>
        <dbReference type="Proteomes" id="UP000282582"/>
    </source>
</evidence>
<dbReference type="EMBL" id="QWIK01001023">
    <property type="protein sequence ID" value="RMX98317.1"/>
    <property type="molecule type" value="Genomic_DNA"/>
</dbReference>
<feature type="region of interest" description="Disordered" evidence="1">
    <location>
        <begin position="813"/>
        <end position="922"/>
    </location>
</feature>
<feature type="compositionally biased region" description="Low complexity" evidence="1">
    <location>
        <begin position="813"/>
        <end position="825"/>
    </location>
</feature>
<protein>
    <recommendedName>
        <fullName evidence="4">Cell wall proline rich protein</fullName>
    </recommendedName>
</protein>
<feature type="compositionally biased region" description="Basic and acidic residues" evidence="1">
    <location>
        <begin position="609"/>
        <end position="618"/>
    </location>
</feature>
<feature type="compositionally biased region" description="Low complexity" evidence="1">
    <location>
        <begin position="283"/>
        <end position="310"/>
    </location>
</feature>
<gene>
    <name evidence="2" type="ORF">D0868_10160</name>
</gene>
<dbReference type="AlphaFoldDB" id="A0A3M6Y5J6"/>
<feature type="compositionally biased region" description="Polar residues" evidence="1">
    <location>
        <begin position="669"/>
        <end position="685"/>
    </location>
</feature>
<accession>A0A3M6Y5J6</accession>
<name>A0A3M6Y5J6_HORWE</name>
<feature type="compositionally biased region" description="Low complexity" evidence="1">
    <location>
        <begin position="531"/>
        <end position="542"/>
    </location>
</feature>
<feature type="compositionally biased region" description="Polar residues" evidence="1">
    <location>
        <begin position="146"/>
        <end position="156"/>
    </location>
</feature>
<dbReference type="Proteomes" id="UP000282582">
    <property type="component" value="Unassembled WGS sequence"/>
</dbReference>
<feature type="compositionally biased region" description="Polar residues" evidence="1">
    <location>
        <begin position="180"/>
        <end position="191"/>
    </location>
</feature>
<feature type="compositionally biased region" description="Basic and acidic residues" evidence="1">
    <location>
        <begin position="879"/>
        <end position="888"/>
    </location>
</feature>
<feature type="region of interest" description="Disordered" evidence="1">
    <location>
        <begin position="42"/>
        <end position="770"/>
    </location>
</feature>
<feature type="compositionally biased region" description="Basic and acidic residues" evidence="1">
    <location>
        <begin position="327"/>
        <end position="337"/>
    </location>
</feature>